<dbReference type="EMBL" id="AAZO01001392">
    <property type="status" value="NOT_ANNOTATED_CDS"/>
    <property type="molecule type" value="Genomic_DNA"/>
</dbReference>
<reference evidence="1" key="1">
    <citation type="submission" date="2007-04" db="EMBL/GenBank/DDBJ databases">
        <title>Annotation of Pediculus humanus corporis strain USDA.</title>
        <authorList>
            <person name="Kirkness E."/>
            <person name="Hannick L."/>
            <person name="Hass B."/>
            <person name="Bruggner R."/>
            <person name="Lawson D."/>
            <person name="Bidwell S."/>
            <person name="Joardar V."/>
            <person name="Caler E."/>
            <person name="Walenz B."/>
            <person name="Inman J."/>
            <person name="Schobel S."/>
            <person name="Galinsky K."/>
            <person name="Amedeo P."/>
            <person name="Strausberg R."/>
        </authorList>
    </citation>
    <scope>NUCLEOTIDE SEQUENCE</scope>
    <source>
        <strain evidence="1">USDA</strain>
    </source>
</reference>
<gene>
    <name evidence="2" type="primary">8238323</name>
    <name evidence="1" type="ORF">Phum_PHUM118270</name>
</gene>
<evidence type="ECO:0000313" key="1">
    <source>
        <dbReference type="EMBL" id="EEB11461.1"/>
    </source>
</evidence>
<dbReference type="Proteomes" id="UP000009046">
    <property type="component" value="Unassembled WGS sequence"/>
</dbReference>
<dbReference type="GeneID" id="8238323"/>
<dbReference type="HOGENOM" id="CLU_1837497_0_0_1"/>
<dbReference type="InParanoid" id="E0VDK5"/>
<dbReference type="CTD" id="8238323"/>
<keyword evidence="3" id="KW-1185">Reference proteome</keyword>
<dbReference type="KEGG" id="phu:Phum_PHUM118270"/>
<evidence type="ECO:0000313" key="3">
    <source>
        <dbReference type="Proteomes" id="UP000009046"/>
    </source>
</evidence>
<accession>E0VDK5</accession>
<dbReference type="AlphaFoldDB" id="E0VDK5"/>
<dbReference type="RefSeq" id="XP_002424199.1">
    <property type="nucleotide sequence ID" value="XM_002424154.1"/>
</dbReference>
<dbReference type="EMBL" id="DS235078">
    <property type="protein sequence ID" value="EEB11461.1"/>
    <property type="molecule type" value="Genomic_DNA"/>
</dbReference>
<organism>
    <name type="scientific">Pediculus humanus subsp. corporis</name>
    <name type="common">Body louse</name>
    <dbReference type="NCBI Taxonomy" id="121224"/>
    <lineage>
        <taxon>Eukaryota</taxon>
        <taxon>Metazoa</taxon>
        <taxon>Ecdysozoa</taxon>
        <taxon>Arthropoda</taxon>
        <taxon>Hexapoda</taxon>
        <taxon>Insecta</taxon>
        <taxon>Pterygota</taxon>
        <taxon>Neoptera</taxon>
        <taxon>Paraneoptera</taxon>
        <taxon>Psocodea</taxon>
        <taxon>Troctomorpha</taxon>
        <taxon>Phthiraptera</taxon>
        <taxon>Anoplura</taxon>
        <taxon>Pediculidae</taxon>
        <taxon>Pediculus</taxon>
    </lineage>
</organism>
<evidence type="ECO:0000313" key="2">
    <source>
        <dbReference type="EnsemblMetazoa" id="PHUM118270-PA"/>
    </source>
</evidence>
<reference evidence="1" key="2">
    <citation type="submission" date="2007-04" db="EMBL/GenBank/DDBJ databases">
        <title>The genome of the human body louse.</title>
        <authorList>
            <consortium name="The Human Body Louse Genome Consortium"/>
            <person name="Kirkness E."/>
            <person name="Walenz B."/>
            <person name="Hass B."/>
            <person name="Bruggner R."/>
            <person name="Strausberg R."/>
        </authorList>
    </citation>
    <scope>NUCLEOTIDE SEQUENCE</scope>
    <source>
        <strain evidence="1">USDA</strain>
    </source>
</reference>
<dbReference type="VEuPathDB" id="VectorBase:PHUM118270"/>
<name>E0VDK5_PEDHC</name>
<protein>
    <submittedName>
        <fullName evidence="1 2">Uncharacterized protein</fullName>
    </submittedName>
</protein>
<sequence>MPAKKNGFILPENERTTVNIDGLCNENPENLVSIKIDIPGIIYQRKPKFSVYLANDAQNILKISFTNLYKRPHRFDKDLSTIKWFSRIYDETSAATLTSQFPNSWLPHNITKISASVEFLKQSPHNYYGIKNYEISINDL</sequence>
<dbReference type="EnsemblMetazoa" id="PHUM118270-RA">
    <property type="protein sequence ID" value="PHUM118270-PA"/>
    <property type="gene ID" value="PHUM118270"/>
</dbReference>
<proteinExistence type="predicted"/>
<reference evidence="2" key="3">
    <citation type="submission" date="2020-05" db="UniProtKB">
        <authorList>
            <consortium name="EnsemblMetazoa"/>
        </authorList>
    </citation>
    <scope>IDENTIFICATION</scope>
    <source>
        <strain evidence="2">USDA</strain>
    </source>
</reference>